<feature type="region of interest" description="Disordered" evidence="1">
    <location>
        <begin position="54"/>
        <end position="73"/>
    </location>
</feature>
<gene>
    <name evidence="2" type="ORF">L484_017793</name>
</gene>
<dbReference type="AlphaFoldDB" id="W9QQA9"/>
<accession>W9QQA9</accession>
<proteinExistence type="predicted"/>
<sequence>MERKGCRFVWPPAERKRKAGEIRDGSSRAVSSLLKRRPRFATLVFWVQLRTNQGEPDSRISPKNLQPDPNPVSVGVWLVNSGS</sequence>
<dbReference type="Proteomes" id="UP000030645">
    <property type="component" value="Unassembled WGS sequence"/>
</dbReference>
<name>W9QQA9_9ROSA</name>
<dbReference type="EMBL" id="KE343994">
    <property type="protein sequence ID" value="EXB50256.1"/>
    <property type="molecule type" value="Genomic_DNA"/>
</dbReference>
<keyword evidence="3" id="KW-1185">Reference proteome</keyword>
<evidence type="ECO:0000256" key="1">
    <source>
        <dbReference type="SAM" id="MobiDB-lite"/>
    </source>
</evidence>
<evidence type="ECO:0000313" key="2">
    <source>
        <dbReference type="EMBL" id="EXB50256.1"/>
    </source>
</evidence>
<organism evidence="2 3">
    <name type="scientific">Morus notabilis</name>
    <dbReference type="NCBI Taxonomy" id="981085"/>
    <lineage>
        <taxon>Eukaryota</taxon>
        <taxon>Viridiplantae</taxon>
        <taxon>Streptophyta</taxon>
        <taxon>Embryophyta</taxon>
        <taxon>Tracheophyta</taxon>
        <taxon>Spermatophyta</taxon>
        <taxon>Magnoliopsida</taxon>
        <taxon>eudicotyledons</taxon>
        <taxon>Gunneridae</taxon>
        <taxon>Pentapetalae</taxon>
        <taxon>rosids</taxon>
        <taxon>fabids</taxon>
        <taxon>Rosales</taxon>
        <taxon>Moraceae</taxon>
        <taxon>Moreae</taxon>
        <taxon>Morus</taxon>
    </lineage>
</organism>
<protein>
    <submittedName>
        <fullName evidence="2">Uncharacterized protein</fullName>
    </submittedName>
</protein>
<reference evidence="3" key="1">
    <citation type="submission" date="2013-01" db="EMBL/GenBank/DDBJ databases">
        <title>Draft Genome Sequence of a Mulberry Tree, Morus notabilis C.K. Schneid.</title>
        <authorList>
            <person name="He N."/>
            <person name="Zhao S."/>
        </authorList>
    </citation>
    <scope>NUCLEOTIDE SEQUENCE</scope>
</reference>
<evidence type="ECO:0000313" key="3">
    <source>
        <dbReference type="Proteomes" id="UP000030645"/>
    </source>
</evidence>